<sequence length="141" mass="16642">MPPFRLELPDKKIDRRTKTTLYSRKTYGPGVKVTNWEQYSESLPTDVDPYCPTAFNLHYSHYNRLGVEKEVNYTSTAKDMMQQLFNEELTWNKSTGDEPFTMCSSPSSEAYRTSMQHHYQPPYPMKMQRVSEFIQTGYWLS</sequence>
<comment type="caution">
    <text evidence="1">The sequence shown here is derived from an EMBL/GenBank/DDBJ whole genome shotgun (WGS) entry which is preliminary data.</text>
</comment>
<gene>
    <name evidence="1" type="ORF">NQ318_001409</name>
</gene>
<reference evidence="1" key="1">
    <citation type="journal article" date="2023" name="Insect Mol. Biol.">
        <title>Genome sequencing provides insights into the evolution of gene families encoding plant cell wall-degrading enzymes in longhorned beetles.</title>
        <authorList>
            <person name="Shin N.R."/>
            <person name="Okamura Y."/>
            <person name="Kirsch R."/>
            <person name="Pauchet Y."/>
        </authorList>
    </citation>
    <scope>NUCLEOTIDE SEQUENCE</scope>
    <source>
        <strain evidence="1">AMC_N1</strain>
    </source>
</reference>
<dbReference type="InterPro" id="IPR027905">
    <property type="entry name" value="CFAP95"/>
</dbReference>
<accession>A0AAV8YVU1</accession>
<dbReference type="Pfam" id="PF15139">
    <property type="entry name" value="CFAP95"/>
    <property type="match status" value="1"/>
</dbReference>
<dbReference type="EMBL" id="JAPWTK010000037">
    <property type="protein sequence ID" value="KAJ8955579.1"/>
    <property type="molecule type" value="Genomic_DNA"/>
</dbReference>
<organism evidence="1 2">
    <name type="scientific">Aromia moschata</name>
    <dbReference type="NCBI Taxonomy" id="1265417"/>
    <lineage>
        <taxon>Eukaryota</taxon>
        <taxon>Metazoa</taxon>
        <taxon>Ecdysozoa</taxon>
        <taxon>Arthropoda</taxon>
        <taxon>Hexapoda</taxon>
        <taxon>Insecta</taxon>
        <taxon>Pterygota</taxon>
        <taxon>Neoptera</taxon>
        <taxon>Endopterygota</taxon>
        <taxon>Coleoptera</taxon>
        <taxon>Polyphaga</taxon>
        <taxon>Cucujiformia</taxon>
        <taxon>Chrysomeloidea</taxon>
        <taxon>Cerambycidae</taxon>
        <taxon>Cerambycinae</taxon>
        <taxon>Callichromatini</taxon>
        <taxon>Aromia</taxon>
    </lineage>
</organism>
<protein>
    <submittedName>
        <fullName evidence="1">Uncharacterized protein</fullName>
    </submittedName>
</protein>
<dbReference type="Proteomes" id="UP001162162">
    <property type="component" value="Unassembled WGS sequence"/>
</dbReference>
<evidence type="ECO:0000313" key="1">
    <source>
        <dbReference type="EMBL" id="KAJ8955579.1"/>
    </source>
</evidence>
<keyword evidence="2" id="KW-1185">Reference proteome</keyword>
<name>A0AAV8YVU1_9CUCU</name>
<dbReference type="AlphaFoldDB" id="A0AAV8YVU1"/>
<evidence type="ECO:0000313" key="2">
    <source>
        <dbReference type="Proteomes" id="UP001162162"/>
    </source>
</evidence>
<proteinExistence type="predicted"/>